<evidence type="ECO:0000259" key="1">
    <source>
        <dbReference type="SMART" id="SM00943"/>
    </source>
</evidence>
<evidence type="ECO:0000313" key="2">
    <source>
        <dbReference type="EMBL" id="SKA77488.1"/>
    </source>
</evidence>
<dbReference type="AlphaFoldDB" id="A0A1T4WKR8"/>
<dbReference type="STRING" id="92487.SAMN02745130_01804"/>
<dbReference type="InterPro" id="IPR015330">
    <property type="entry name" value="DNA_primase/pol_bifunc_N"/>
</dbReference>
<dbReference type="Pfam" id="PF13481">
    <property type="entry name" value="AAA_25"/>
    <property type="match status" value="1"/>
</dbReference>
<dbReference type="Gene3D" id="3.40.50.300">
    <property type="entry name" value="P-loop containing nucleotide triphosphate hydrolases"/>
    <property type="match status" value="1"/>
</dbReference>
<dbReference type="OrthoDB" id="110640at2"/>
<sequence length="719" mass="79345">MSLAIEAPSAMLIDALAYTRRGWPVFPLRHHLKKPATKNGFKDATTDQAQISQWFESSTFNLGIATGDGLAVLDIDRKGGKDGLQVIQSLESIHGALPDTYKVSTPSGGEHWFFSYPSYLKIQSNANLFKEHGEGFDIRADGGYVVASPSHTEASLDTTGRTYTGDYQAINCLAVAALPSAWLELLTTKERSPAPPRTQAIAANDQLSEVQDALLYIPNEDYDLWVSIGKACYSLGNAGFSLWDTWSRGSSKYNQAEMPAKWQSFSSGAQYQAAFIFDTAARYGWNNPKKGKRDNLVGLANFGRVAIQSSEAHSEGKTVRTDKPFFMSASELIANPQPIAWLIKDVMEQDSTIMLFGKSGDGKSFMALSMACSIASGLDWYGHPVEQGTVAYIAGEGMNGIKRRLAAWYQDKGVALGNGLYVARHALVLPEEVDLLIHYLRNMPTLRLVVLDTVQRTIGGDENNTKDASSYIRALDAIREALPGVSVMIVHHSGHNADDRARGSVVFKASTDLEMRTTRDAENRLVLSCTKAKEAEPFEPMAFQFFTVGLLGWGDADNPVKSAVLHPLETVPPTPKQEDWRKKIRGGNQTTAMTILETMASASDTGWVELDGWVKETLSQTGIKKTSRFHNEVSAKLEDKGFIKIDEGHVCLLVGKYAREELREEQGRNGKNWEELENQVSEERAELGRDVYIHLPILPSSTQENEFCPEPEYEEVIGL</sequence>
<proteinExistence type="predicted"/>
<dbReference type="RefSeq" id="WP_078922269.1">
    <property type="nucleotide sequence ID" value="NZ_FUYB01000006.1"/>
</dbReference>
<accession>A0A1T4WKR8</accession>
<dbReference type="Proteomes" id="UP000190460">
    <property type="component" value="Unassembled WGS sequence"/>
</dbReference>
<dbReference type="GO" id="GO:0016817">
    <property type="term" value="F:hydrolase activity, acting on acid anhydrides"/>
    <property type="evidence" value="ECO:0007669"/>
    <property type="project" value="InterPro"/>
</dbReference>
<protein>
    <submittedName>
        <fullName evidence="2">Primase C terminal 2 (PriCT-2)</fullName>
    </submittedName>
</protein>
<feature type="domain" description="DNA primase/polymerase bifunctional N-terminal" evidence="1">
    <location>
        <begin position="15"/>
        <end position="183"/>
    </location>
</feature>
<evidence type="ECO:0000313" key="3">
    <source>
        <dbReference type="Proteomes" id="UP000190460"/>
    </source>
</evidence>
<dbReference type="Pfam" id="PF09250">
    <property type="entry name" value="Prim-Pol"/>
    <property type="match status" value="1"/>
</dbReference>
<dbReference type="Pfam" id="PF08707">
    <property type="entry name" value="PriCT_2"/>
    <property type="match status" value="1"/>
</dbReference>
<dbReference type="SMART" id="SM00943">
    <property type="entry name" value="Prim-Pol"/>
    <property type="match status" value="1"/>
</dbReference>
<dbReference type="EMBL" id="FUYB01000006">
    <property type="protein sequence ID" value="SKA77488.1"/>
    <property type="molecule type" value="Genomic_DNA"/>
</dbReference>
<reference evidence="2 3" key="1">
    <citation type="submission" date="2017-02" db="EMBL/GenBank/DDBJ databases">
        <authorList>
            <person name="Peterson S.W."/>
        </authorList>
    </citation>
    <scope>NUCLEOTIDE SEQUENCE [LARGE SCALE GENOMIC DNA]</scope>
    <source>
        <strain evidence="2 3">ATCC 49788</strain>
    </source>
</reference>
<dbReference type="SUPFAM" id="SSF52540">
    <property type="entry name" value="P-loop containing nucleoside triphosphate hydrolases"/>
    <property type="match status" value="1"/>
</dbReference>
<dbReference type="SUPFAM" id="SSF56747">
    <property type="entry name" value="Prim-pol domain"/>
    <property type="match status" value="1"/>
</dbReference>
<dbReference type="CDD" id="cd04859">
    <property type="entry name" value="Prim_Pol"/>
    <property type="match status" value="1"/>
</dbReference>
<dbReference type="InterPro" id="IPR027417">
    <property type="entry name" value="P-loop_NTPase"/>
</dbReference>
<keyword evidence="3" id="KW-1185">Reference proteome</keyword>
<dbReference type="InterPro" id="IPR014819">
    <property type="entry name" value="PriCT_2"/>
</dbReference>
<name>A0A1T4WKR8_9GAMM</name>
<organism evidence="2 3">
    <name type="scientific">Thiothrix eikelboomii</name>
    <dbReference type="NCBI Taxonomy" id="92487"/>
    <lineage>
        <taxon>Bacteria</taxon>
        <taxon>Pseudomonadati</taxon>
        <taxon>Pseudomonadota</taxon>
        <taxon>Gammaproteobacteria</taxon>
        <taxon>Thiotrichales</taxon>
        <taxon>Thiotrichaceae</taxon>
        <taxon>Thiothrix</taxon>
    </lineage>
</organism>
<gene>
    <name evidence="2" type="ORF">SAMN02745130_01804</name>
</gene>